<dbReference type="AlphaFoldDB" id="A0A4Y2BXP7"/>
<dbReference type="Proteomes" id="UP000499080">
    <property type="component" value="Unassembled WGS sequence"/>
</dbReference>
<dbReference type="EMBL" id="BGPR01000117">
    <property type="protein sequence ID" value="GBL96086.1"/>
    <property type="molecule type" value="Genomic_DNA"/>
</dbReference>
<keyword evidence="2" id="KW-1185">Reference proteome</keyword>
<comment type="caution">
    <text evidence="1">The sequence shown here is derived from an EMBL/GenBank/DDBJ whole genome shotgun (WGS) entry which is preliminary data.</text>
</comment>
<sequence length="92" mass="10092">MEVYSLVTITSHFEATQGYFGTDLLILNRNRITGAAPRLVHQLEGEWAMNSDLAFTRTSCTADLQWNWVSNLEASGPEAETLPLDHGGPLGS</sequence>
<name>A0A4Y2BXP7_ARAVE</name>
<evidence type="ECO:0000313" key="1">
    <source>
        <dbReference type="EMBL" id="GBL96086.1"/>
    </source>
</evidence>
<reference evidence="1 2" key="1">
    <citation type="journal article" date="2019" name="Sci. Rep.">
        <title>Orb-weaving spider Araneus ventricosus genome elucidates the spidroin gene catalogue.</title>
        <authorList>
            <person name="Kono N."/>
            <person name="Nakamura H."/>
            <person name="Ohtoshi R."/>
            <person name="Moran D.A.P."/>
            <person name="Shinohara A."/>
            <person name="Yoshida Y."/>
            <person name="Fujiwara M."/>
            <person name="Mori M."/>
            <person name="Tomita M."/>
            <person name="Arakawa K."/>
        </authorList>
    </citation>
    <scope>NUCLEOTIDE SEQUENCE [LARGE SCALE GENOMIC DNA]</scope>
</reference>
<gene>
    <name evidence="1" type="ORF">AVEN_104324_1</name>
</gene>
<organism evidence="1 2">
    <name type="scientific">Araneus ventricosus</name>
    <name type="common">Orbweaver spider</name>
    <name type="synonym">Epeira ventricosa</name>
    <dbReference type="NCBI Taxonomy" id="182803"/>
    <lineage>
        <taxon>Eukaryota</taxon>
        <taxon>Metazoa</taxon>
        <taxon>Ecdysozoa</taxon>
        <taxon>Arthropoda</taxon>
        <taxon>Chelicerata</taxon>
        <taxon>Arachnida</taxon>
        <taxon>Araneae</taxon>
        <taxon>Araneomorphae</taxon>
        <taxon>Entelegynae</taxon>
        <taxon>Araneoidea</taxon>
        <taxon>Araneidae</taxon>
        <taxon>Araneus</taxon>
    </lineage>
</organism>
<proteinExistence type="predicted"/>
<accession>A0A4Y2BXP7</accession>
<evidence type="ECO:0000313" key="2">
    <source>
        <dbReference type="Proteomes" id="UP000499080"/>
    </source>
</evidence>
<protein>
    <submittedName>
        <fullName evidence="1">Uncharacterized protein</fullName>
    </submittedName>
</protein>